<comment type="caution">
    <text evidence="1">The sequence shown here is derived from an EMBL/GenBank/DDBJ whole genome shotgun (WGS) entry which is preliminary data.</text>
</comment>
<name>A0AAE1EXW4_PETCI</name>
<accession>A0AAE1EXW4</accession>
<protein>
    <submittedName>
        <fullName evidence="1">Uncharacterized protein</fullName>
    </submittedName>
</protein>
<evidence type="ECO:0000313" key="1">
    <source>
        <dbReference type="EMBL" id="KAK3863390.1"/>
    </source>
</evidence>
<dbReference type="Proteomes" id="UP001286313">
    <property type="component" value="Unassembled WGS sequence"/>
</dbReference>
<reference evidence="1" key="1">
    <citation type="submission" date="2023-10" db="EMBL/GenBank/DDBJ databases">
        <title>Genome assemblies of two species of porcelain crab, Petrolisthes cinctipes and Petrolisthes manimaculis (Anomura: Porcellanidae).</title>
        <authorList>
            <person name="Angst P."/>
        </authorList>
    </citation>
    <scope>NUCLEOTIDE SEQUENCE</scope>
    <source>
        <strain evidence="1">PB745_01</strain>
        <tissue evidence="1">Gill</tissue>
    </source>
</reference>
<dbReference type="AlphaFoldDB" id="A0AAE1EXW4"/>
<proteinExistence type="predicted"/>
<evidence type="ECO:0000313" key="2">
    <source>
        <dbReference type="Proteomes" id="UP001286313"/>
    </source>
</evidence>
<gene>
    <name evidence="1" type="ORF">Pcinc_030840</name>
</gene>
<sequence>MHKNHNPNLNPVRSDPLQHFLPSLSSWLPFSPPILLSLPSCLVHSPTPPFPPSPTLPESPPTVEFLLFSTYTAASPAMPRDAEMIKIKNNPGQRHLLQGLLNHFKMNLIGQISHHYNIQTTDRPKHILLYNDTINIK</sequence>
<keyword evidence="2" id="KW-1185">Reference proteome</keyword>
<dbReference type="EMBL" id="JAWQEG010004025">
    <property type="protein sequence ID" value="KAK3863390.1"/>
    <property type="molecule type" value="Genomic_DNA"/>
</dbReference>
<organism evidence="1 2">
    <name type="scientific">Petrolisthes cinctipes</name>
    <name type="common">Flat porcelain crab</name>
    <dbReference type="NCBI Taxonomy" id="88211"/>
    <lineage>
        <taxon>Eukaryota</taxon>
        <taxon>Metazoa</taxon>
        <taxon>Ecdysozoa</taxon>
        <taxon>Arthropoda</taxon>
        <taxon>Crustacea</taxon>
        <taxon>Multicrustacea</taxon>
        <taxon>Malacostraca</taxon>
        <taxon>Eumalacostraca</taxon>
        <taxon>Eucarida</taxon>
        <taxon>Decapoda</taxon>
        <taxon>Pleocyemata</taxon>
        <taxon>Anomura</taxon>
        <taxon>Galatheoidea</taxon>
        <taxon>Porcellanidae</taxon>
        <taxon>Petrolisthes</taxon>
    </lineage>
</organism>